<accession>A0A1I7YVJ4</accession>
<keyword evidence="1" id="KW-1133">Transmembrane helix</keyword>
<dbReference type="Proteomes" id="UP000095287">
    <property type="component" value="Unplaced"/>
</dbReference>
<proteinExistence type="predicted"/>
<dbReference type="WBParaSite" id="L893_g20137.t1">
    <property type="protein sequence ID" value="L893_g20137.t1"/>
    <property type="gene ID" value="L893_g20137"/>
</dbReference>
<keyword evidence="2" id="KW-1185">Reference proteome</keyword>
<name>A0A1I7YVJ4_9BILA</name>
<evidence type="ECO:0000256" key="1">
    <source>
        <dbReference type="SAM" id="Phobius"/>
    </source>
</evidence>
<evidence type="ECO:0000313" key="3">
    <source>
        <dbReference type="WBParaSite" id="L893_g20137.t1"/>
    </source>
</evidence>
<protein>
    <submittedName>
        <fullName evidence="3">Transmembrane protein</fullName>
    </submittedName>
</protein>
<keyword evidence="1" id="KW-0812">Transmembrane</keyword>
<sequence length="130" mass="14954">MVSGAWYNTSDIIRVVNPLTNPLLSEFATQSRGGTCQKNDHDVFGAQNEVLEKHEERTQLIKRHSTTLIKIFTEGSHLTSSPVAPLPLDRSFFILCLSYDVLRFYFLVALFGFHKKTFPQFCNVYFRYVS</sequence>
<reference evidence="3" key="1">
    <citation type="submission" date="2016-11" db="UniProtKB">
        <authorList>
            <consortium name="WormBaseParasite"/>
        </authorList>
    </citation>
    <scope>IDENTIFICATION</scope>
</reference>
<keyword evidence="1" id="KW-0472">Membrane</keyword>
<evidence type="ECO:0000313" key="2">
    <source>
        <dbReference type="Proteomes" id="UP000095287"/>
    </source>
</evidence>
<dbReference type="AlphaFoldDB" id="A0A1I7YVJ4"/>
<organism evidence="2 3">
    <name type="scientific">Steinernema glaseri</name>
    <dbReference type="NCBI Taxonomy" id="37863"/>
    <lineage>
        <taxon>Eukaryota</taxon>
        <taxon>Metazoa</taxon>
        <taxon>Ecdysozoa</taxon>
        <taxon>Nematoda</taxon>
        <taxon>Chromadorea</taxon>
        <taxon>Rhabditida</taxon>
        <taxon>Tylenchina</taxon>
        <taxon>Panagrolaimomorpha</taxon>
        <taxon>Strongyloidoidea</taxon>
        <taxon>Steinernematidae</taxon>
        <taxon>Steinernema</taxon>
    </lineage>
</organism>
<feature type="transmembrane region" description="Helical" evidence="1">
    <location>
        <begin position="92"/>
        <end position="113"/>
    </location>
</feature>